<dbReference type="EMBL" id="CP029289">
    <property type="protein sequence ID" value="AWR93631.1"/>
    <property type="molecule type" value="Genomic_DNA"/>
</dbReference>
<gene>
    <name evidence="1" type="ORF">DFR85_02400</name>
</gene>
<reference evidence="1 2" key="1">
    <citation type="submission" date="2018-05" db="EMBL/GenBank/DDBJ databases">
        <title>Complete Genome Sequences of Extremely Thermoacidophilic, Metal-Mobilizing Type-Strain Members of the Archaeal Family Sulfolobaceae: Acidianus brierleyi DSM-1651T, Acidianus sulfidivorans DSM-18786T, Metallosphaera hakonensis DSM-7519T, and Metallosphaera prunae DSM-10039T.</title>
        <authorList>
            <person name="Counts J.A."/>
            <person name="Kelly R.M."/>
        </authorList>
    </citation>
    <scope>NUCLEOTIDE SEQUENCE [LARGE SCALE GENOMIC DNA]</scope>
    <source>
        <strain evidence="1 2">DSM 1651</strain>
    </source>
</reference>
<dbReference type="GeneID" id="36830970"/>
<dbReference type="AlphaFoldDB" id="A0A2U9IC85"/>
<proteinExistence type="predicted"/>
<name>A0A2U9IC85_9CREN</name>
<evidence type="ECO:0000313" key="2">
    <source>
        <dbReference type="Proteomes" id="UP000248044"/>
    </source>
</evidence>
<organism evidence="1 2">
    <name type="scientific">Acidianus brierleyi</name>
    <dbReference type="NCBI Taxonomy" id="41673"/>
    <lineage>
        <taxon>Archaea</taxon>
        <taxon>Thermoproteota</taxon>
        <taxon>Thermoprotei</taxon>
        <taxon>Sulfolobales</taxon>
        <taxon>Sulfolobaceae</taxon>
        <taxon>Acidianus</taxon>
    </lineage>
</organism>
<dbReference type="Proteomes" id="UP000248044">
    <property type="component" value="Chromosome"/>
</dbReference>
<evidence type="ECO:0000313" key="1">
    <source>
        <dbReference type="EMBL" id="AWR93631.1"/>
    </source>
</evidence>
<protein>
    <submittedName>
        <fullName evidence="1">Uncharacterized protein</fullName>
    </submittedName>
</protein>
<accession>A0A2U9IC85</accession>
<keyword evidence="2" id="KW-1185">Reference proteome</keyword>
<sequence>MNIANFVKKYFYPIHNAPSYSIYALVYYNEIFYVDISKDNKKILIYKKKINSKLDKILESKGGIEDFNNIKLEIDVDKDILGILRKAIYFTEESHYSNNIRKEYKTYITNTKFIIGRMNVKKAKKLLTRAKLLAKDFSKKYNSCDLLTMIDVASLIIKALEKKEGNPIELYFKYADFRNPITNEVYGGKVWNICKNKKEEECFEELYKYLDEKRKNGTLEPMYFYQSTYDHTNEIYSGNYDFHIHYDGIWWVGFHDFTYNSDYAMKFQEELINANLGIIVSDLDFLYNQYINPEPKELSWEGLHFYVPKYAIPIMPNISVLTDDGLKEYEKMRKKRYAIHLKHDL</sequence>
<dbReference type="RefSeq" id="WP_110269515.1">
    <property type="nucleotide sequence ID" value="NZ_CP029289.2"/>
</dbReference>
<dbReference type="KEGG" id="abri:DFR85_02400"/>